<dbReference type="InterPro" id="IPR051089">
    <property type="entry name" value="prtT"/>
</dbReference>
<dbReference type="SMART" id="SM00906">
    <property type="entry name" value="Fungal_trans"/>
    <property type="match status" value="1"/>
</dbReference>
<dbReference type="PROSITE" id="PS00463">
    <property type="entry name" value="ZN2_CY6_FUNGAL_1"/>
    <property type="match status" value="1"/>
</dbReference>
<keyword evidence="9" id="KW-1185">Reference proteome</keyword>
<dbReference type="Gene3D" id="4.10.240.10">
    <property type="entry name" value="Zn(2)-C6 fungal-type DNA-binding domain"/>
    <property type="match status" value="1"/>
</dbReference>
<evidence type="ECO:0000256" key="6">
    <source>
        <dbReference type="ARBA" id="ARBA00023242"/>
    </source>
</evidence>
<name>A0AAD2GXI7_9AGAR</name>
<organism evidence="8 9">
    <name type="scientific">Mycena citricolor</name>
    <dbReference type="NCBI Taxonomy" id="2018698"/>
    <lineage>
        <taxon>Eukaryota</taxon>
        <taxon>Fungi</taxon>
        <taxon>Dikarya</taxon>
        <taxon>Basidiomycota</taxon>
        <taxon>Agaricomycotina</taxon>
        <taxon>Agaricomycetes</taxon>
        <taxon>Agaricomycetidae</taxon>
        <taxon>Agaricales</taxon>
        <taxon>Marasmiineae</taxon>
        <taxon>Mycenaceae</taxon>
        <taxon>Mycena</taxon>
    </lineage>
</organism>
<keyword evidence="6" id="KW-0539">Nucleus</keyword>
<dbReference type="GO" id="GO:0000981">
    <property type="term" value="F:DNA-binding transcription factor activity, RNA polymerase II-specific"/>
    <property type="evidence" value="ECO:0007669"/>
    <property type="project" value="InterPro"/>
</dbReference>
<dbReference type="PANTHER" id="PTHR31845:SF19">
    <property type="entry name" value="TRANSCRIPTION FACTOR DOMAIN-CONTAINING PROTEIN"/>
    <property type="match status" value="1"/>
</dbReference>
<dbReference type="InterPro" id="IPR001138">
    <property type="entry name" value="Zn2Cys6_DnaBD"/>
</dbReference>
<reference evidence="8" key="1">
    <citation type="submission" date="2023-11" db="EMBL/GenBank/DDBJ databases">
        <authorList>
            <person name="De Vega J J."/>
            <person name="De Vega J J."/>
        </authorList>
    </citation>
    <scope>NUCLEOTIDE SEQUENCE</scope>
</reference>
<evidence type="ECO:0000256" key="2">
    <source>
        <dbReference type="ARBA" id="ARBA00022723"/>
    </source>
</evidence>
<evidence type="ECO:0000259" key="7">
    <source>
        <dbReference type="PROSITE" id="PS00463"/>
    </source>
</evidence>
<evidence type="ECO:0000256" key="4">
    <source>
        <dbReference type="ARBA" id="ARBA00023125"/>
    </source>
</evidence>
<protein>
    <recommendedName>
        <fullName evidence="7">Zn(2)-C6 fungal-type domain-containing protein</fullName>
    </recommendedName>
</protein>
<dbReference type="EMBL" id="CAVNYO010000049">
    <property type="protein sequence ID" value="CAK5264243.1"/>
    <property type="molecule type" value="Genomic_DNA"/>
</dbReference>
<dbReference type="GO" id="GO:0000976">
    <property type="term" value="F:transcription cis-regulatory region binding"/>
    <property type="evidence" value="ECO:0007669"/>
    <property type="project" value="TreeGrafter"/>
</dbReference>
<comment type="subcellular location">
    <subcellularLocation>
        <location evidence="1">Nucleus</location>
    </subcellularLocation>
</comment>
<dbReference type="GO" id="GO:0008270">
    <property type="term" value="F:zinc ion binding"/>
    <property type="evidence" value="ECO:0007669"/>
    <property type="project" value="InterPro"/>
</dbReference>
<evidence type="ECO:0000313" key="8">
    <source>
        <dbReference type="EMBL" id="CAK5264243.1"/>
    </source>
</evidence>
<dbReference type="PANTHER" id="PTHR31845">
    <property type="entry name" value="FINGER DOMAIN PROTEIN, PUTATIVE-RELATED"/>
    <property type="match status" value="1"/>
</dbReference>
<dbReference type="AlphaFoldDB" id="A0AAD2GXI7"/>
<feature type="domain" description="Zn(2)-C6 fungal-type" evidence="7">
    <location>
        <begin position="11"/>
        <end position="41"/>
    </location>
</feature>
<evidence type="ECO:0000256" key="5">
    <source>
        <dbReference type="ARBA" id="ARBA00023163"/>
    </source>
</evidence>
<sequence>MCTSRETKRGACTHCKLLKVRCQFLADSQVCIRCESAKHECIPRDRKKRKDAPTQEDLQAKALVQDRTIQALLAQMDEARRKQTLQRLMGDDPMKTPSIRDKISPERAAIAYFRSGEVVASGDDPGADRSFEGFPPRNRPIPPVISGCYLYPPDIIYLFQLYFRHVHPYFSILDPQLHGDPNLLLWKSPFLFTAICATAARYMTERPNLHAKANDFARDAASQALIEDCASVEICQAYLIIAVYPTPHKTYSEDRAWVFIGLAVKMALQLGLNVPGDSPASLEGLNRTRTWLKCFCADLSFSVQSGKIAMIGVDDYIGRTSTEWYRTAAYNQPYDIHLCGYTCLWLVMARWKRDVEEQRSVEARVKLALEVRNELASQARAWLIRSYENLPGYDFPICRYRVNTLRMIAAYLQLVVLCHVFKQELRDDGQANLLHETQILESALQAAFDVLRIVLDDLYPTEFLRYATNCVFLHISFAASFLVNLLRPRFEYHISRDTRHGIISLVGKLIDALSSERVVLDSKHAPAAYSRFLSDLLSKYRGESEPDMRVIQDNLGVDAPILLGLDAYGIDTLDSSSWDNYLHLYPDMDLSFSELFRAENGDQTPAYDQFSRTHFSTSLA</sequence>
<comment type="caution">
    <text evidence="8">The sequence shown here is derived from an EMBL/GenBank/DDBJ whole genome shotgun (WGS) entry which is preliminary data.</text>
</comment>
<dbReference type="GO" id="GO:0006351">
    <property type="term" value="P:DNA-templated transcription"/>
    <property type="evidence" value="ECO:0007669"/>
    <property type="project" value="InterPro"/>
</dbReference>
<dbReference type="InterPro" id="IPR036864">
    <property type="entry name" value="Zn2-C6_fun-type_DNA-bd_sf"/>
</dbReference>
<gene>
    <name evidence="8" type="ORF">MYCIT1_LOCUS4237</name>
</gene>
<proteinExistence type="predicted"/>
<accession>A0AAD2GXI7</accession>
<dbReference type="CDD" id="cd12148">
    <property type="entry name" value="fungal_TF_MHR"/>
    <property type="match status" value="1"/>
</dbReference>
<dbReference type="InterPro" id="IPR007219">
    <property type="entry name" value="XnlR_reg_dom"/>
</dbReference>
<evidence type="ECO:0000256" key="3">
    <source>
        <dbReference type="ARBA" id="ARBA00023015"/>
    </source>
</evidence>
<keyword evidence="3" id="KW-0805">Transcription regulation</keyword>
<keyword evidence="5" id="KW-0804">Transcription</keyword>
<keyword evidence="2" id="KW-0479">Metal-binding</keyword>
<evidence type="ECO:0000313" key="9">
    <source>
        <dbReference type="Proteomes" id="UP001295794"/>
    </source>
</evidence>
<dbReference type="CDD" id="cd00067">
    <property type="entry name" value="GAL4"/>
    <property type="match status" value="1"/>
</dbReference>
<dbReference type="SUPFAM" id="SSF57701">
    <property type="entry name" value="Zn2/Cys6 DNA-binding domain"/>
    <property type="match status" value="1"/>
</dbReference>
<keyword evidence="4" id="KW-0238">DNA-binding</keyword>
<dbReference type="Proteomes" id="UP001295794">
    <property type="component" value="Unassembled WGS sequence"/>
</dbReference>
<evidence type="ECO:0000256" key="1">
    <source>
        <dbReference type="ARBA" id="ARBA00004123"/>
    </source>
</evidence>
<dbReference type="GO" id="GO:0005634">
    <property type="term" value="C:nucleus"/>
    <property type="evidence" value="ECO:0007669"/>
    <property type="project" value="UniProtKB-SubCell"/>
</dbReference>
<dbReference type="Pfam" id="PF04082">
    <property type="entry name" value="Fungal_trans"/>
    <property type="match status" value="1"/>
</dbReference>